<proteinExistence type="predicted"/>
<dbReference type="PANTHER" id="PTHR15758">
    <property type="entry name" value="BCL-2-LIKE PROTEIN 13"/>
    <property type="match status" value="1"/>
</dbReference>
<reference evidence="1" key="1">
    <citation type="submission" date="2020-03" db="EMBL/GenBank/DDBJ databases">
        <title>Studies in the Genomics of Life Span.</title>
        <authorList>
            <person name="Glass D."/>
        </authorList>
    </citation>
    <scope>NUCLEOTIDE SEQUENCE</scope>
    <source>
        <strain evidence="1">SUZIE</strain>
        <tissue evidence="1">Muscle</tissue>
    </source>
</reference>
<dbReference type="AlphaFoldDB" id="A0AA41NE40"/>
<dbReference type="Proteomes" id="UP001166674">
    <property type="component" value="Unassembled WGS sequence"/>
</dbReference>
<dbReference type="EMBL" id="JAATJV010423856">
    <property type="protein sequence ID" value="MBZ3888578.1"/>
    <property type="molecule type" value="Genomic_DNA"/>
</dbReference>
<dbReference type="GO" id="GO:0005739">
    <property type="term" value="C:mitochondrion"/>
    <property type="evidence" value="ECO:0007669"/>
    <property type="project" value="TreeGrafter"/>
</dbReference>
<evidence type="ECO:0000313" key="1">
    <source>
        <dbReference type="EMBL" id="MBZ3888578.1"/>
    </source>
</evidence>
<accession>A0AA41NE40</accession>
<protein>
    <submittedName>
        <fullName evidence="1">Sorting and assembly machinery component 50-like protein</fullName>
    </submittedName>
</protein>
<dbReference type="InterPro" id="IPR042398">
    <property type="entry name" value="BCL2L13"/>
</dbReference>
<dbReference type="GO" id="GO:0006915">
    <property type="term" value="P:apoptotic process"/>
    <property type="evidence" value="ECO:0007669"/>
    <property type="project" value="InterPro"/>
</dbReference>
<organism evidence="1 2">
    <name type="scientific">Sciurus carolinensis</name>
    <name type="common">Eastern gray squirrel</name>
    <dbReference type="NCBI Taxonomy" id="30640"/>
    <lineage>
        <taxon>Eukaryota</taxon>
        <taxon>Metazoa</taxon>
        <taxon>Chordata</taxon>
        <taxon>Craniata</taxon>
        <taxon>Vertebrata</taxon>
        <taxon>Euteleostomi</taxon>
        <taxon>Mammalia</taxon>
        <taxon>Eutheria</taxon>
        <taxon>Euarchontoglires</taxon>
        <taxon>Glires</taxon>
        <taxon>Rodentia</taxon>
        <taxon>Sciuromorpha</taxon>
        <taxon>Sciuridae</taxon>
        <taxon>Sciurinae</taxon>
        <taxon>Sciurini</taxon>
        <taxon>Sciurus</taxon>
    </lineage>
</organism>
<sequence length="217" mass="24451">MGTVHSRSLEPLPSNGPDFGALGVEAKFVEVEPEAKQEILENKDMIVQHVHFDCLGRSRDGINMCETGDVFKARNLIEVMRMTQEDREKLLCLGIFRQMDILIDTCQGDDALLNGLDITFEVTVKETDGQVQHHSPEHRGQHEVFLKVKSEIEEELKSLDKEISEAFSTDFNHHTSPVFSPANPESSVEDCLARFGEGVLQKLREPPHKALQMLLSQ</sequence>
<keyword evidence="2" id="KW-1185">Reference proteome</keyword>
<dbReference type="PANTHER" id="PTHR15758:SF2">
    <property type="entry name" value="BCL-2-LIKE PROTEIN 13"/>
    <property type="match status" value="1"/>
</dbReference>
<comment type="caution">
    <text evidence="1">The sequence shown here is derived from an EMBL/GenBank/DDBJ whole genome shotgun (WGS) entry which is preliminary data.</text>
</comment>
<dbReference type="GO" id="GO:0016020">
    <property type="term" value="C:membrane"/>
    <property type="evidence" value="ECO:0007669"/>
    <property type="project" value="TreeGrafter"/>
</dbReference>
<gene>
    <name evidence="1" type="ORF">SUZIE_198650</name>
</gene>
<name>A0AA41NE40_SCICA</name>
<evidence type="ECO:0000313" key="2">
    <source>
        <dbReference type="Proteomes" id="UP001166674"/>
    </source>
</evidence>